<dbReference type="GO" id="GO:0035269">
    <property type="term" value="P:protein O-linked glycosylation via mannose"/>
    <property type="evidence" value="ECO:0007669"/>
    <property type="project" value="TreeGrafter"/>
</dbReference>
<dbReference type="PANTHER" id="PTHR20961:SF38">
    <property type="entry name" value="PROTEIN O-LINKED-MANNOSE BETA-1,4-N-ACETYLGLUCOSAMINYLTRANSFERASE 2"/>
    <property type="match status" value="1"/>
</dbReference>
<evidence type="ECO:0000256" key="5">
    <source>
        <dbReference type="ARBA" id="ARBA00022989"/>
    </source>
</evidence>
<dbReference type="GO" id="GO:0097363">
    <property type="term" value="F:protein O-acetylglucosaminyltransferase activity"/>
    <property type="evidence" value="ECO:0007669"/>
    <property type="project" value="TreeGrafter"/>
</dbReference>
<keyword evidence="3" id="KW-0808">Transferase</keyword>
<dbReference type="InterPro" id="IPR007657">
    <property type="entry name" value="Glycosyltransferase_61"/>
</dbReference>
<keyword evidence="4" id="KW-0812">Transmembrane</keyword>
<accession>A0A8J1TWT9</accession>
<sequence>MRILKRILLLVICAVILMTSSMIYNLKWIFRNRQMNNWFSHFKIIKDEPYAIKEHLDQYRKEIKKIPDYQIPPNMSTTLKSVSSRHEEYFMYIGNQSNIKTLLFHSTNNDSARAYQWTGSRSFCTEIAGYKVDVGFSGPCHEDMEHSTTTIAMPGWSTKYKVPLDRTLNGDRLPYQWLSISSFIHIIENAIVSKDGVVFTGGLHVIPISCLDTRPGEIKASKTHFAKNIQNNLNKLPRYREVFVISEYWSYGFYHAMVESVSRLFRYISFIENNREVKLHVACSAFMFSTLQILFPSRNVSDLVVCDSKPIISEIVYFPEGANIALASTQPKVSQISLELRKYIPQEAPPKNYIVLIKRTKHRVLVQHDQIASFLSDIAKENNMSFVVFADNNLPPFKDTMKLFHQARLVVAPHGAGLSNTIFSKPGLVMIEVVCNKPHINLCYRSLGLYLGHHYHGISSKSGCPAKLNVDVNEVKEAVRFYVHKIVHNILP</sequence>
<evidence type="ECO:0000256" key="7">
    <source>
        <dbReference type="ARBA" id="ARBA00023180"/>
    </source>
</evidence>
<dbReference type="GO" id="GO:0005783">
    <property type="term" value="C:endoplasmic reticulum"/>
    <property type="evidence" value="ECO:0007669"/>
    <property type="project" value="TreeGrafter"/>
</dbReference>
<dbReference type="InterPro" id="IPR049625">
    <property type="entry name" value="Glyco_transf_61_cat"/>
</dbReference>
<evidence type="ECO:0000256" key="1">
    <source>
        <dbReference type="ARBA" id="ARBA00004167"/>
    </source>
</evidence>
<evidence type="ECO:0000256" key="3">
    <source>
        <dbReference type="ARBA" id="ARBA00022679"/>
    </source>
</evidence>
<evidence type="ECO:0000256" key="6">
    <source>
        <dbReference type="ARBA" id="ARBA00023136"/>
    </source>
</evidence>
<keyword evidence="7" id="KW-0325">Glycoprotein</keyword>
<organism evidence="8 9">
    <name type="scientific">Owenia fusiformis</name>
    <name type="common">Polychaete worm</name>
    <dbReference type="NCBI Taxonomy" id="6347"/>
    <lineage>
        <taxon>Eukaryota</taxon>
        <taxon>Metazoa</taxon>
        <taxon>Spiralia</taxon>
        <taxon>Lophotrochozoa</taxon>
        <taxon>Annelida</taxon>
        <taxon>Polychaeta</taxon>
        <taxon>Sedentaria</taxon>
        <taxon>Canalipalpata</taxon>
        <taxon>Sabellida</taxon>
        <taxon>Oweniida</taxon>
        <taxon>Oweniidae</taxon>
        <taxon>Owenia</taxon>
    </lineage>
</organism>
<evidence type="ECO:0000313" key="9">
    <source>
        <dbReference type="Proteomes" id="UP000749559"/>
    </source>
</evidence>
<proteinExistence type="predicted"/>
<dbReference type="OrthoDB" id="2102136at2759"/>
<evidence type="ECO:0000256" key="4">
    <source>
        <dbReference type="ARBA" id="ARBA00022692"/>
    </source>
</evidence>
<name>A0A8J1TWT9_OWEFU</name>
<keyword evidence="2" id="KW-0328">Glycosyltransferase</keyword>
<evidence type="ECO:0000313" key="8">
    <source>
        <dbReference type="EMBL" id="CAH1779710.1"/>
    </source>
</evidence>
<dbReference type="Pfam" id="PF04577">
    <property type="entry name" value="Glyco_transf_61"/>
    <property type="match status" value="1"/>
</dbReference>
<gene>
    <name evidence="8" type="ORF">OFUS_LOCUS6488</name>
</gene>
<keyword evidence="5" id="KW-1133">Transmembrane helix</keyword>
<evidence type="ECO:0000256" key="2">
    <source>
        <dbReference type="ARBA" id="ARBA00022676"/>
    </source>
</evidence>
<dbReference type="Proteomes" id="UP000749559">
    <property type="component" value="Unassembled WGS sequence"/>
</dbReference>
<comment type="caution">
    <text evidence="8">The sequence shown here is derived from an EMBL/GenBank/DDBJ whole genome shotgun (WGS) entry which is preliminary data.</text>
</comment>
<reference evidence="8" key="1">
    <citation type="submission" date="2022-03" db="EMBL/GenBank/DDBJ databases">
        <authorList>
            <person name="Martin C."/>
        </authorList>
    </citation>
    <scope>NUCLEOTIDE SEQUENCE</scope>
</reference>
<dbReference type="AlphaFoldDB" id="A0A8J1TWT9"/>
<protein>
    <submittedName>
        <fullName evidence="8">Uncharacterized protein</fullName>
    </submittedName>
</protein>
<keyword evidence="9" id="KW-1185">Reference proteome</keyword>
<dbReference type="EMBL" id="CAIIXF020000003">
    <property type="protein sequence ID" value="CAH1779710.1"/>
    <property type="molecule type" value="Genomic_DNA"/>
</dbReference>
<dbReference type="PANTHER" id="PTHR20961">
    <property type="entry name" value="GLYCOSYLTRANSFERASE"/>
    <property type="match status" value="1"/>
</dbReference>
<keyword evidence="6" id="KW-0472">Membrane</keyword>
<comment type="subcellular location">
    <subcellularLocation>
        <location evidence="1">Membrane</location>
        <topology evidence="1">Single-pass membrane protein</topology>
    </subcellularLocation>
</comment>
<dbReference type="GO" id="GO:0016020">
    <property type="term" value="C:membrane"/>
    <property type="evidence" value="ECO:0007669"/>
    <property type="project" value="UniProtKB-SubCell"/>
</dbReference>